<dbReference type="KEGG" id="cep:Cri9333_4911"/>
<protein>
    <submittedName>
        <fullName evidence="1">Uncharacterized protein</fullName>
    </submittedName>
</protein>
<organism evidence="1 2">
    <name type="scientific">Crinalium epipsammum PCC 9333</name>
    <dbReference type="NCBI Taxonomy" id="1173022"/>
    <lineage>
        <taxon>Bacteria</taxon>
        <taxon>Bacillati</taxon>
        <taxon>Cyanobacteriota</taxon>
        <taxon>Cyanophyceae</taxon>
        <taxon>Gomontiellales</taxon>
        <taxon>Gomontiellaceae</taxon>
        <taxon>Crinalium</taxon>
    </lineage>
</organism>
<evidence type="ECO:0000313" key="1">
    <source>
        <dbReference type="EMBL" id="AFZ15672.1"/>
    </source>
</evidence>
<accession>K9W7F4</accession>
<dbReference type="HOGENOM" id="CLU_155840_0_0_3"/>
<dbReference type="OrthoDB" id="532665at2"/>
<gene>
    <name evidence="1" type="ORF">Cri9333_4911</name>
</gene>
<keyword evidence="1" id="KW-0614">Plasmid</keyword>
<sequence>MHRPSSMTEQQRQQIYSFIYSKIRIKFQEFLSRWDVTHDFIADLYHCDVTTVRSWINKNFGDSASQRSHQFKLFIADLILSDFEGLPDNLKILFCPDWNR</sequence>
<dbReference type="AlphaFoldDB" id="K9W7F4"/>
<dbReference type="RefSeq" id="WP_015180052.1">
    <property type="nucleotide sequence ID" value="NC_019736.1"/>
</dbReference>
<dbReference type="EMBL" id="CP003625">
    <property type="protein sequence ID" value="AFZ15672.1"/>
    <property type="molecule type" value="Genomic_DNA"/>
</dbReference>
<reference evidence="1 2" key="1">
    <citation type="submission" date="2012-06" db="EMBL/GenBank/DDBJ databases">
        <title>Finished plasmid 5 of genome of Crinalium epipsammum PCC 9333.</title>
        <authorList>
            <consortium name="US DOE Joint Genome Institute"/>
            <person name="Gugger M."/>
            <person name="Coursin T."/>
            <person name="Rippka R."/>
            <person name="Tandeau De Marsac N."/>
            <person name="Huntemann M."/>
            <person name="Wei C.-L."/>
            <person name="Han J."/>
            <person name="Detter J.C."/>
            <person name="Han C."/>
            <person name="Tapia R."/>
            <person name="Davenport K."/>
            <person name="Daligault H."/>
            <person name="Erkkila T."/>
            <person name="Gu W."/>
            <person name="Munk A.C.C."/>
            <person name="Teshima H."/>
            <person name="Xu Y."/>
            <person name="Chain P."/>
            <person name="Chen A."/>
            <person name="Krypides N."/>
            <person name="Mavromatis K."/>
            <person name="Markowitz V."/>
            <person name="Szeto E."/>
            <person name="Ivanova N."/>
            <person name="Mikhailova N."/>
            <person name="Ovchinnikova G."/>
            <person name="Pagani I."/>
            <person name="Pati A."/>
            <person name="Goodwin L."/>
            <person name="Peters L."/>
            <person name="Pitluck S."/>
            <person name="Woyke T."/>
            <person name="Kerfeld C."/>
        </authorList>
    </citation>
    <scope>NUCLEOTIDE SEQUENCE [LARGE SCALE GENOMIC DNA]</scope>
    <source>
        <strain evidence="1 2">PCC 9333</strain>
        <plasmid evidence="2">Plasmid pCRI9333.05</plasmid>
    </source>
</reference>
<name>K9W7F4_9CYAN</name>
<geneLocation type="plasmid" evidence="1 2">
    <name>pCRI9333.05</name>
</geneLocation>
<dbReference type="Proteomes" id="UP000010472">
    <property type="component" value="Plasmid pCRI9333.05"/>
</dbReference>
<proteinExistence type="predicted"/>
<keyword evidence="2" id="KW-1185">Reference proteome</keyword>
<evidence type="ECO:0000313" key="2">
    <source>
        <dbReference type="Proteomes" id="UP000010472"/>
    </source>
</evidence>